<evidence type="ECO:0000256" key="3">
    <source>
        <dbReference type="ARBA" id="ARBA00023229"/>
    </source>
</evidence>
<keyword evidence="3" id="KW-0414">Isoprene biosynthesis</keyword>
<reference evidence="6" key="1">
    <citation type="submission" date="2022-09" db="EMBL/GenBank/DDBJ databases">
        <title>Actin cytoskeleton and complex cell architecture in an #Asgard archaeon.</title>
        <authorList>
            <person name="Ponce Toledo R.I."/>
            <person name="Schleper C."/>
            <person name="Rodrigues Oliveira T."/>
            <person name="Wollweber F."/>
            <person name="Xu J."/>
            <person name="Rittmann S."/>
            <person name="Klingl A."/>
            <person name="Pilhofer M."/>
        </authorList>
    </citation>
    <scope>NUCLEOTIDE SEQUENCE</scope>
    <source>
        <strain evidence="6">B-35</strain>
    </source>
</reference>
<dbReference type="Proteomes" id="UP001208689">
    <property type="component" value="Chromosome"/>
</dbReference>
<evidence type="ECO:0000256" key="1">
    <source>
        <dbReference type="ARBA" id="ARBA00007061"/>
    </source>
</evidence>
<evidence type="ECO:0008006" key="8">
    <source>
        <dbReference type="Google" id="ProtNLM"/>
    </source>
</evidence>
<keyword evidence="2" id="KW-0808">Transferase</keyword>
<dbReference type="InterPro" id="IPR016039">
    <property type="entry name" value="Thiolase-like"/>
</dbReference>
<dbReference type="InterPro" id="IPR013746">
    <property type="entry name" value="HMG_CoA_synt_C_dom"/>
</dbReference>
<comment type="similarity">
    <text evidence="1">Belongs to the thiolase-like superfamily. HMG-CoA synthase family.</text>
</comment>
<dbReference type="InterPro" id="IPR013528">
    <property type="entry name" value="HMG_CoA_synth_N"/>
</dbReference>
<evidence type="ECO:0000259" key="4">
    <source>
        <dbReference type="Pfam" id="PF01154"/>
    </source>
</evidence>
<dbReference type="Pfam" id="PF08540">
    <property type="entry name" value="HMG_CoA_synt_C"/>
    <property type="match status" value="1"/>
</dbReference>
<protein>
    <recommendedName>
        <fullName evidence="8">Hydroxymethylglutaryl-CoA synthase</fullName>
    </recommendedName>
</protein>
<organism evidence="6 7">
    <name type="scientific">Candidatus Lokiarchaeum ossiferum</name>
    <dbReference type="NCBI Taxonomy" id="2951803"/>
    <lineage>
        <taxon>Archaea</taxon>
        <taxon>Promethearchaeati</taxon>
        <taxon>Promethearchaeota</taxon>
        <taxon>Promethearchaeia</taxon>
        <taxon>Promethearchaeales</taxon>
        <taxon>Promethearchaeaceae</taxon>
        <taxon>Candidatus Lokiarchaeum</taxon>
    </lineage>
</organism>
<keyword evidence="7" id="KW-1185">Reference proteome</keyword>
<dbReference type="CDD" id="cd00827">
    <property type="entry name" value="init_cond_enzymes"/>
    <property type="match status" value="1"/>
</dbReference>
<evidence type="ECO:0000313" key="7">
    <source>
        <dbReference type="Proteomes" id="UP001208689"/>
    </source>
</evidence>
<evidence type="ECO:0000259" key="5">
    <source>
        <dbReference type="Pfam" id="PF08540"/>
    </source>
</evidence>
<evidence type="ECO:0000313" key="6">
    <source>
        <dbReference type="EMBL" id="UYP46322.1"/>
    </source>
</evidence>
<gene>
    <name evidence="6" type="ORF">NEF87_002607</name>
</gene>
<dbReference type="PANTHER" id="PTHR43323">
    <property type="entry name" value="3-HYDROXY-3-METHYLGLUTARYL COENZYME A SYNTHASE"/>
    <property type="match status" value="1"/>
</dbReference>
<name>A0ABY6HS28_9ARCH</name>
<dbReference type="PANTHER" id="PTHR43323:SF2">
    <property type="entry name" value="HYDROXYMETHYLGLUTARYL-COA SYNTHASE"/>
    <property type="match status" value="1"/>
</dbReference>
<evidence type="ECO:0000256" key="2">
    <source>
        <dbReference type="ARBA" id="ARBA00022679"/>
    </source>
</evidence>
<dbReference type="Gene3D" id="3.40.47.10">
    <property type="match status" value="1"/>
</dbReference>
<dbReference type="Pfam" id="PF01154">
    <property type="entry name" value="HMG_CoA_synt_N"/>
    <property type="match status" value="1"/>
</dbReference>
<accession>A0ABY6HS28</accession>
<dbReference type="SUPFAM" id="SSF53901">
    <property type="entry name" value="Thiolase-like"/>
    <property type="match status" value="2"/>
</dbReference>
<sequence length="540" mass="60826">MMSDGFFKNVGIDSIGFYTPQFYLDLDDLAINRKIDPKKFRDGLLLHEMRIPDPNEDCVTMSVKAAQNALIRGQVDPKTIDAIFVGTETITYAVKSVSNILADILGVSPNSITQDIYNACAGATLAILNAIAMIENGIINKALVIGVDISSYDMHSPGEPTQGAGAVALILTKNPRIAAFSHKFGKVSGNVNDFYRAAGQKNAKVFGKYSVDSYLNFQMAAFDDLNKHIGEIQADYYAFHAPFSKLPVKFVQKLIVERSQHFVNYILNSNPKPPRSRLTSKLPSIRYSLKHFPSLISKILLQNGYSRSVIDTVLQKASHYREHFFPHLNVPMHFGNMYSASVWAQINYILENHSHSNDVIYFGSYGSGATCISGLLKVMPKFDSVLKNYPKVEDYIQNKVRRTYEEYELIKMGRFHTTLSYGQIIPHEINNNRGIELHYCDEGCLIASHEGLNRCPQGHSGNHKIFYPLYALLTTDPIENYDFTDTTPLFQGNVRILGKPKKGMLLEYDMRRVQIKIKDHVNAEGLLNWVPTYVPNSHTY</sequence>
<feature type="domain" description="Hydroxymethylglutaryl-coenzyme A synthase C-terminal" evidence="5">
    <location>
        <begin position="206"/>
        <end position="371"/>
    </location>
</feature>
<proteinExistence type="inferred from homology"/>
<dbReference type="EMBL" id="CP104013">
    <property type="protein sequence ID" value="UYP46322.1"/>
    <property type="molecule type" value="Genomic_DNA"/>
</dbReference>
<feature type="domain" description="Hydroxymethylglutaryl-coenzyme A synthase N-terminal" evidence="4">
    <location>
        <begin position="8"/>
        <end position="172"/>
    </location>
</feature>